<dbReference type="SUPFAM" id="SSF48452">
    <property type="entry name" value="TPR-like"/>
    <property type="match status" value="1"/>
</dbReference>
<feature type="transmembrane region" description="Helical" evidence="1">
    <location>
        <begin position="353"/>
        <end position="371"/>
    </location>
</feature>
<dbReference type="Gene3D" id="1.25.40.10">
    <property type="entry name" value="Tetratricopeptide repeat domain"/>
    <property type="match status" value="1"/>
</dbReference>
<dbReference type="Proteomes" id="UP001262582">
    <property type="component" value="Unassembled WGS sequence"/>
</dbReference>
<reference evidence="3 4" key="1">
    <citation type="submission" date="2023-09" db="EMBL/GenBank/DDBJ databases">
        <authorList>
            <person name="Rey-Velasco X."/>
        </authorList>
    </citation>
    <scope>NUCLEOTIDE SEQUENCE [LARGE SCALE GENOMIC DNA]</scope>
    <source>
        <strain evidence="3 4">F117</strain>
    </source>
</reference>
<dbReference type="RefSeq" id="WP_311503045.1">
    <property type="nucleotide sequence ID" value="NZ_JAVRHK010000005.1"/>
</dbReference>
<evidence type="ECO:0000256" key="1">
    <source>
        <dbReference type="SAM" id="Phobius"/>
    </source>
</evidence>
<dbReference type="InterPro" id="IPR011990">
    <property type="entry name" value="TPR-like_helical_dom_sf"/>
</dbReference>
<feature type="domain" description="DUF6377" evidence="2">
    <location>
        <begin position="276"/>
        <end position="536"/>
    </location>
</feature>
<dbReference type="Pfam" id="PF19904">
    <property type="entry name" value="DUF6377"/>
    <property type="match status" value="1"/>
</dbReference>
<evidence type="ECO:0000313" key="4">
    <source>
        <dbReference type="Proteomes" id="UP001262582"/>
    </source>
</evidence>
<evidence type="ECO:0000313" key="3">
    <source>
        <dbReference type="EMBL" id="MDT0676700.1"/>
    </source>
</evidence>
<dbReference type="InterPro" id="IPR045957">
    <property type="entry name" value="DUF6377"/>
</dbReference>
<dbReference type="EMBL" id="JAVRHK010000005">
    <property type="protein sequence ID" value="MDT0676700.1"/>
    <property type="molecule type" value="Genomic_DNA"/>
</dbReference>
<protein>
    <submittedName>
        <fullName evidence="3">DUF6377 domain-containing protein</fullName>
    </submittedName>
</protein>
<keyword evidence="1" id="KW-0812">Transmembrane</keyword>
<comment type="caution">
    <text evidence="3">The sequence shown here is derived from an EMBL/GenBank/DDBJ whole genome shotgun (WGS) entry which is preliminary data.</text>
</comment>
<keyword evidence="1" id="KW-1133">Transmembrane helix</keyword>
<organism evidence="3 4">
    <name type="scientific">Autumnicola musiva</name>
    <dbReference type="NCBI Taxonomy" id="3075589"/>
    <lineage>
        <taxon>Bacteria</taxon>
        <taxon>Pseudomonadati</taxon>
        <taxon>Bacteroidota</taxon>
        <taxon>Flavobacteriia</taxon>
        <taxon>Flavobacteriales</taxon>
        <taxon>Flavobacteriaceae</taxon>
        <taxon>Autumnicola</taxon>
    </lineage>
</organism>
<gene>
    <name evidence="3" type="ORF">RM539_08910</name>
</gene>
<name>A0ABU3D5S3_9FLAO</name>
<keyword evidence="4" id="KW-1185">Reference proteome</keyword>
<evidence type="ECO:0000259" key="2">
    <source>
        <dbReference type="Pfam" id="PF19904"/>
    </source>
</evidence>
<accession>A0ABU3D5S3</accession>
<proteinExistence type="predicted"/>
<keyword evidence="1" id="KW-0472">Membrane</keyword>
<sequence length="576" mass="67466">MYQIKQFFFFLSRQYWKKSPPLFFKIVCFLFVFLNSTGVVGQEREVLQELLKAIENTSEYDAAKMQRINELKVELKEQTAIELQQRFDLNRALFYEYRIFKQDSAFKYALISRELAGELGGKRLQAETTLDLANVCVSAGMFREALGYLDTVALDDLPETTRFTYFGLLGRCYTDMAEYSSISYFSRRYEETAEDYHQKALSLAQPGTWDYIMLEGYLKYKNSRLEEALEGLLPLLEKNQNIRAQAVINSVLGDIYAKMDNEEKAIFHLSRASIADIKSSAKENLAMIRLAEFLFKEGEIKLASEFIKKANQDAESYGAQQRKIRVGAILPLIEEQIIEQVESQRQRLYRQNIMLSILLIFVLILAIITYSQVRRLKRARKALVEAHHALQVKNEQVIHVNEEINLKNEELNSVNNQLLEANKIKEEYIGFFFTQDADIFEKFKEFKTRIEENLKKENLNGIKYLVKSYDLKREKKKLLQDFDEAFIKLFPNFIEEFNSLLKDEEKIEMKEGQILNKELRIFALIRLGVTHNEIIAQILGYSVNSIYTYKTKIRNKSFLDKKDFDQMLLNNTRLKL</sequence>